<comment type="caution">
    <text evidence="1">The sequence shown here is derived from an EMBL/GenBank/DDBJ whole genome shotgun (WGS) entry which is preliminary data.</text>
</comment>
<dbReference type="EMBL" id="BMIQ01000002">
    <property type="protein sequence ID" value="GGE00103.1"/>
    <property type="molecule type" value="Genomic_DNA"/>
</dbReference>
<name>A0A916ZIW1_9HYPH</name>
<accession>A0A916ZIW1</accession>
<sequence length="88" mass="9966">MTASKHDTAPAWVDPDDAPELDDEWFERADIHENGRLVQRGRPPVAHPKQRVTLRLDEDIASALRASGRGWQTRVNQALREWIEKGAG</sequence>
<keyword evidence="2" id="KW-1185">Reference proteome</keyword>
<evidence type="ECO:0000313" key="2">
    <source>
        <dbReference type="Proteomes" id="UP000644699"/>
    </source>
</evidence>
<dbReference type="AlphaFoldDB" id="A0A916ZIW1"/>
<gene>
    <name evidence="1" type="ORF">GCM10011390_18640</name>
</gene>
<dbReference type="Proteomes" id="UP000644699">
    <property type="component" value="Unassembled WGS sequence"/>
</dbReference>
<organism evidence="1 2">
    <name type="scientific">Aureimonas endophytica</name>
    <dbReference type="NCBI Taxonomy" id="2027858"/>
    <lineage>
        <taxon>Bacteria</taxon>
        <taxon>Pseudomonadati</taxon>
        <taxon>Pseudomonadota</taxon>
        <taxon>Alphaproteobacteria</taxon>
        <taxon>Hyphomicrobiales</taxon>
        <taxon>Aurantimonadaceae</taxon>
        <taxon>Aureimonas</taxon>
    </lineage>
</organism>
<dbReference type="InterPro" id="IPR025528">
    <property type="entry name" value="BrnA_antitoxin"/>
</dbReference>
<dbReference type="RefSeq" id="WP_188907937.1">
    <property type="nucleotide sequence ID" value="NZ_BMIQ01000002.1"/>
</dbReference>
<reference evidence="1" key="2">
    <citation type="submission" date="2020-09" db="EMBL/GenBank/DDBJ databases">
        <authorList>
            <person name="Sun Q."/>
            <person name="Zhou Y."/>
        </authorList>
    </citation>
    <scope>NUCLEOTIDE SEQUENCE</scope>
    <source>
        <strain evidence="1">CGMCC 1.15367</strain>
    </source>
</reference>
<dbReference type="Pfam" id="PF14384">
    <property type="entry name" value="BrnA_antitoxin"/>
    <property type="match status" value="1"/>
</dbReference>
<reference evidence="1" key="1">
    <citation type="journal article" date="2014" name="Int. J. Syst. Evol. Microbiol.">
        <title>Complete genome sequence of Corynebacterium casei LMG S-19264T (=DSM 44701T), isolated from a smear-ripened cheese.</title>
        <authorList>
            <consortium name="US DOE Joint Genome Institute (JGI-PGF)"/>
            <person name="Walter F."/>
            <person name="Albersmeier A."/>
            <person name="Kalinowski J."/>
            <person name="Ruckert C."/>
        </authorList>
    </citation>
    <scope>NUCLEOTIDE SEQUENCE</scope>
    <source>
        <strain evidence="1">CGMCC 1.15367</strain>
    </source>
</reference>
<evidence type="ECO:0008006" key="3">
    <source>
        <dbReference type="Google" id="ProtNLM"/>
    </source>
</evidence>
<proteinExistence type="predicted"/>
<protein>
    <recommendedName>
        <fullName evidence="3">BrnA antitoxin of type II toxin-antitoxin system</fullName>
    </recommendedName>
</protein>
<evidence type="ECO:0000313" key="1">
    <source>
        <dbReference type="EMBL" id="GGE00103.1"/>
    </source>
</evidence>